<name>A0AAV6HSS9_9ERIC</name>
<protein>
    <submittedName>
        <fullName evidence="1">Uncharacterized protein</fullName>
    </submittedName>
</protein>
<organism evidence="1 2">
    <name type="scientific">Rhododendron griersonianum</name>
    <dbReference type="NCBI Taxonomy" id="479676"/>
    <lineage>
        <taxon>Eukaryota</taxon>
        <taxon>Viridiplantae</taxon>
        <taxon>Streptophyta</taxon>
        <taxon>Embryophyta</taxon>
        <taxon>Tracheophyta</taxon>
        <taxon>Spermatophyta</taxon>
        <taxon>Magnoliopsida</taxon>
        <taxon>eudicotyledons</taxon>
        <taxon>Gunneridae</taxon>
        <taxon>Pentapetalae</taxon>
        <taxon>asterids</taxon>
        <taxon>Ericales</taxon>
        <taxon>Ericaceae</taxon>
        <taxon>Ericoideae</taxon>
        <taxon>Rhodoreae</taxon>
        <taxon>Rhododendron</taxon>
    </lineage>
</organism>
<keyword evidence="2" id="KW-1185">Reference proteome</keyword>
<dbReference type="EMBL" id="JACTNZ010000013">
    <property type="protein sequence ID" value="KAG5516853.1"/>
    <property type="molecule type" value="Genomic_DNA"/>
</dbReference>
<comment type="caution">
    <text evidence="1">The sequence shown here is derived from an EMBL/GenBank/DDBJ whole genome shotgun (WGS) entry which is preliminary data.</text>
</comment>
<reference evidence="1 2" key="1">
    <citation type="submission" date="2020-08" db="EMBL/GenBank/DDBJ databases">
        <title>Plant Genome Project.</title>
        <authorList>
            <person name="Zhang R.-G."/>
        </authorList>
    </citation>
    <scope>NUCLEOTIDE SEQUENCE [LARGE SCALE GENOMIC DNA]</scope>
    <source>
        <strain evidence="1">WSP0</strain>
        <tissue evidence="1">Leaf</tissue>
    </source>
</reference>
<dbReference type="AlphaFoldDB" id="A0AAV6HSS9"/>
<dbReference type="Proteomes" id="UP000823749">
    <property type="component" value="Chromosome 13"/>
</dbReference>
<gene>
    <name evidence="1" type="ORF">RHGRI_037551</name>
</gene>
<evidence type="ECO:0000313" key="1">
    <source>
        <dbReference type="EMBL" id="KAG5516853.1"/>
    </source>
</evidence>
<proteinExistence type="predicted"/>
<accession>A0AAV6HSS9</accession>
<evidence type="ECO:0000313" key="2">
    <source>
        <dbReference type="Proteomes" id="UP000823749"/>
    </source>
</evidence>
<sequence length="100" mass="10774">MELPRTQRRRTISFLHRLGRFSPHVKEHGPSSAKIPLLSAPMSYALPLPLEIGIEEANGEDWAYGSGLGSDANTNRLLTECYTATSSYSGVNSTPLNGGG</sequence>